<comment type="similarity">
    <text evidence="1">Belongs to the HyuE racemase family.</text>
</comment>
<sequence length="228" mass="24514">MKPRILIINPNSSEEMTGAIHRNAAAFAGEDMEVVTVPTPGTSPFIATYEDHAMAAPGMVRLLRENEAGFDAFIIACHGDPNIDLMKEITVKPVVGIAEASMKMATMLGHSFSVIAPVERTVPNKKALVDKYGLSRDMASVRPAIIEQGADEAERLIAAGRRAVEEDMAEVLVLGCAGFAGLDKRMEKELGVPVLDGVICALIIASGLVKYGVSISKKRRYDNTFGKR</sequence>
<protein>
    <submittedName>
        <fullName evidence="3">Allantoin racemase</fullName>
    </submittedName>
</protein>
<dbReference type="InterPro" id="IPR015942">
    <property type="entry name" value="Asp/Glu/hydantoin_racemase"/>
</dbReference>
<organism evidence="3 4">
    <name type="scientific">Aminivibrio pyruvatiphilus</name>
    <dbReference type="NCBI Taxonomy" id="1005740"/>
    <lineage>
        <taxon>Bacteria</taxon>
        <taxon>Thermotogati</taxon>
        <taxon>Synergistota</taxon>
        <taxon>Synergistia</taxon>
        <taxon>Synergistales</taxon>
        <taxon>Aminobacteriaceae</taxon>
        <taxon>Aminivibrio</taxon>
    </lineage>
</organism>
<evidence type="ECO:0000256" key="1">
    <source>
        <dbReference type="ARBA" id="ARBA00038414"/>
    </source>
</evidence>
<dbReference type="AlphaFoldDB" id="A0A4R8MBD6"/>
<keyword evidence="2" id="KW-0472">Membrane</keyword>
<dbReference type="Gene3D" id="3.40.50.12500">
    <property type="match status" value="1"/>
</dbReference>
<dbReference type="OrthoDB" id="9791723at2"/>
<keyword evidence="2" id="KW-0812">Transmembrane</keyword>
<dbReference type="Proteomes" id="UP000295066">
    <property type="component" value="Unassembled WGS sequence"/>
</dbReference>
<dbReference type="Pfam" id="PF01177">
    <property type="entry name" value="Asp_Glu_race"/>
    <property type="match status" value="1"/>
</dbReference>
<dbReference type="RefSeq" id="WP_133957229.1">
    <property type="nucleotide sequence ID" value="NZ_SORI01000006.1"/>
</dbReference>
<name>A0A4R8MBD6_9BACT</name>
<keyword evidence="4" id="KW-1185">Reference proteome</keyword>
<keyword evidence="2" id="KW-1133">Transmembrane helix</keyword>
<dbReference type="PANTHER" id="PTHR28047:SF5">
    <property type="entry name" value="PROTEIN DCG1"/>
    <property type="match status" value="1"/>
</dbReference>
<dbReference type="GO" id="GO:0047661">
    <property type="term" value="F:amino-acid racemase activity"/>
    <property type="evidence" value="ECO:0007669"/>
    <property type="project" value="InterPro"/>
</dbReference>
<evidence type="ECO:0000313" key="4">
    <source>
        <dbReference type="Proteomes" id="UP000295066"/>
    </source>
</evidence>
<dbReference type="InterPro" id="IPR052186">
    <property type="entry name" value="Hydantoin_racemase-like"/>
</dbReference>
<dbReference type="PANTHER" id="PTHR28047">
    <property type="entry name" value="PROTEIN DCG1"/>
    <property type="match status" value="1"/>
</dbReference>
<comment type="caution">
    <text evidence="3">The sequence shown here is derived from an EMBL/GenBank/DDBJ whole genome shotgun (WGS) entry which is preliminary data.</text>
</comment>
<dbReference type="InterPro" id="IPR053714">
    <property type="entry name" value="Iso_Racemase_Enz_sf"/>
</dbReference>
<evidence type="ECO:0000256" key="2">
    <source>
        <dbReference type="SAM" id="Phobius"/>
    </source>
</evidence>
<proteinExistence type="inferred from homology"/>
<gene>
    <name evidence="3" type="ORF">C8D99_10630</name>
</gene>
<reference evidence="3 4" key="1">
    <citation type="submission" date="2019-03" db="EMBL/GenBank/DDBJ databases">
        <title>Genomic Encyclopedia of Type Strains, Phase IV (KMG-IV): sequencing the most valuable type-strain genomes for metagenomic binning, comparative biology and taxonomic classification.</title>
        <authorList>
            <person name="Goeker M."/>
        </authorList>
    </citation>
    <scope>NUCLEOTIDE SEQUENCE [LARGE SCALE GENOMIC DNA]</scope>
    <source>
        <strain evidence="3 4">DSM 25964</strain>
    </source>
</reference>
<accession>A0A4R8MBD6</accession>
<feature type="transmembrane region" description="Helical" evidence="2">
    <location>
        <begin position="190"/>
        <end position="213"/>
    </location>
</feature>
<dbReference type="EMBL" id="SORI01000006">
    <property type="protein sequence ID" value="TDY61175.1"/>
    <property type="molecule type" value="Genomic_DNA"/>
</dbReference>
<evidence type="ECO:0000313" key="3">
    <source>
        <dbReference type="EMBL" id="TDY61175.1"/>
    </source>
</evidence>